<evidence type="ECO:0000256" key="6">
    <source>
        <dbReference type="ARBA" id="ARBA00047806"/>
    </source>
</evidence>
<accession>A0A6C1DSG4</accession>
<dbReference type="InterPro" id="IPR036509">
    <property type="entry name" value="Met_Sox_Rdtase_MsrA_sf"/>
</dbReference>
<gene>
    <name evidence="9" type="primary">MXR1_1</name>
    <name evidence="9" type="ORF">GRS66_001374</name>
</gene>
<dbReference type="InterPro" id="IPR050162">
    <property type="entry name" value="MsrA_MetSO_reductase"/>
</dbReference>
<evidence type="ECO:0000313" key="10">
    <source>
        <dbReference type="Proteomes" id="UP000501346"/>
    </source>
</evidence>
<dbReference type="PANTHER" id="PTHR42799:SF2">
    <property type="entry name" value="MITOCHONDRIAL PEPTIDE METHIONINE SULFOXIDE REDUCTASE"/>
    <property type="match status" value="1"/>
</dbReference>
<proteinExistence type="inferred from homology"/>
<protein>
    <recommendedName>
        <fullName evidence="2">peptide-methionine (S)-S-oxide reductase</fullName>
        <ecNumber evidence="2">1.8.4.11</ecNumber>
    </recommendedName>
    <alternativeName>
        <fullName evidence="5">Peptide-methionine (S)-S-oxide reductase</fullName>
    </alternativeName>
    <alternativeName>
        <fullName evidence="4">Protein-methionine-S-oxide reductase</fullName>
    </alternativeName>
</protein>
<dbReference type="FunFam" id="3.30.1060.10:FF:000006">
    <property type="entry name" value="Peptide methionine sulfoxide reductase"/>
    <property type="match status" value="1"/>
</dbReference>
<dbReference type="AlphaFoldDB" id="A0A6C1DSG4"/>
<dbReference type="NCBIfam" id="TIGR00401">
    <property type="entry name" value="msrA"/>
    <property type="match status" value="1"/>
</dbReference>
<evidence type="ECO:0000256" key="1">
    <source>
        <dbReference type="ARBA" id="ARBA00005591"/>
    </source>
</evidence>
<dbReference type="Gene3D" id="3.30.1060.10">
    <property type="entry name" value="Peptide methionine sulphoxide reductase MsrA"/>
    <property type="match status" value="1"/>
</dbReference>
<dbReference type="Pfam" id="PF01625">
    <property type="entry name" value="PMSR"/>
    <property type="match status" value="1"/>
</dbReference>
<keyword evidence="10" id="KW-1185">Reference proteome</keyword>
<sequence length="184" mass="21240">MSSLISKTIKYDPAKDKLITLACGCFWGTEHMYRKYLNDRIVDCKVGYANGEESKKDSPSSVSYKRVCGGDTDFAEVLQVSYNPKVITLRELTDFFFRIHDPTTSNSQGPDKGTQYRSGLFAHSDADLKELAKIKEEWQPKWGNKIATVIEPIKNFYDAEEYHQLYLDKNPQRYACPTHYLREM</sequence>
<comment type="similarity">
    <text evidence="1">Belongs to the MsrA Met sulfoxide reductase family.</text>
</comment>
<dbReference type="SUPFAM" id="SSF55068">
    <property type="entry name" value="Peptide methionine sulfoxide reductase"/>
    <property type="match status" value="1"/>
</dbReference>
<name>A0A6C1DSG4_SACPS</name>
<reference evidence="9 10" key="1">
    <citation type="journal article" date="2019" name="BMC Genomics">
        <title>Chromosome level assembly and comparative genome analysis confirm lager-brewing yeasts originated from a single hybridization.</title>
        <authorList>
            <person name="Salazar A.N."/>
            <person name="Gorter de Vries A.R."/>
            <person name="van den Broek M."/>
            <person name="Brouwers N."/>
            <person name="de la Torre Cortes P."/>
            <person name="Kuijpers N.G.A."/>
            <person name="Daran J.G."/>
            <person name="Abeel T."/>
        </authorList>
    </citation>
    <scope>NUCLEOTIDE SEQUENCE [LARGE SCALE GENOMIC DNA]</scope>
    <source>
        <strain evidence="9 10">CBS 1483</strain>
    </source>
</reference>
<feature type="domain" description="Peptide methionine sulphoxide reductase MsrA" evidence="8">
    <location>
        <begin position="19"/>
        <end position="175"/>
    </location>
</feature>
<evidence type="ECO:0000256" key="5">
    <source>
        <dbReference type="ARBA" id="ARBA00030643"/>
    </source>
</evidence>
<organism evidence="9 10">
    <name type="scientific">Saccharomyces pastorianus</name>
    <name type="common">Lager yeast</name>
    <name type="synonym">Saccharomyces cerevisiae x Saccharomyces eubayanus</name>
    <dbReference type="NCBI Taxonomy" id="27292"/>
    <lineage>
        <taxon>Eukaryota</taxon>
        <taxon>Fungi</taxon>
        <taxon>Dikarya</taxon>
        <taxon>Ascomycota</taxon>
        <taxon>Saccharomycotina</taxon>
        <taxon>Saccharomycetes</taxon>
        <taxon>Saccharomycetales</taxon>
        <taxon>Saccharomycetaceae</taxon>
        <taxon>Saccharomyces</taxon>
    </lineage>
</organism>
<keyword evidence="3" id="KW-0560">Oxidoreductase</keyword>
<evidence type="ECO:0000256" key="4">
    <source>
        <dbReference type="ARBA" id="ARBA00030273"/>
    </source>
</evidence>
<dbReference type="GO" id="GO:0008113">
    <property type="term" value="F:peptide-methionine (S)-S-oxide reductase activity"/>
    <property type="evidence" value="ECO:0007669"/>
    <property type="project" value="UniProtKB-EC"/>
</dbReference>
<evidence type="ECO:0000313" key="9">
    <source>
        <dbReference type="EMBL" id="QID79134.1"/>
    </source>
</evidence>
<evidence type="ECO:0000256" key="3">
    <source>
        <dbReference type="ARBA" id="ARBA00023002"/>
    </source>
</evidence>
<dbReference type="Proteomes" id="UP000501346">
    <property type="component" value="Chromosome ScV"/>
</dbReference>
<evidence type="ECO:0000259" key="8">
    <source>
        <dbReference type="Pfam" id="PF01625"/>
    </source>
</evidence>
<evidence type="ECO:0000256" key="7">
    <source>
        <dbReference type="ARBA" id="ARBA00048782"/>
    </source>
</evidence>
<dbReference type="InterPro" id="IPR002569">
    <property type="entry name" value="Met_Sox_Rdtase_MsrA_dom"/>
</dbReference>
<comment type="catalytic activity">
    <reaction evidence="7">
        <text>[thioredoxin]-disulfide + L-methionine + H2O = L-methionine (S)-S-oxide + [thioredoxin]-dithiol</text>
        <dbReference type="Rhea" id="RHEA:19993"/>
        <dbReference type="Rhea" id="RHEA-COMP:10698"/>
        <dbReference type="Rhea" id="RHEA-COMP:10700"/>
        <dbReference type="ChEBI" id="CHEBI:15377"/>
        <dbReference type="ChEBI" id="CHEBI:29950"/>
        <dbReference type="ChEBI" id="CHEBI:50058"/>
        <dbReference type="ChEBI" id="CHEBI:57844"/>
        <dbReference type="ChEBI" id="CHEBI:58772"/>
        <dbReference type="EC" id="1.8.4.11"/>
    </reaction>
</comment>
<dbReference type="HAMAP" id="MF_01401">
    <property type="entry name" value="MsrA"/>
    <property type="match status" value="1"/>
</dbReference>
<dbReference type="GO" id="GO:0034599">
    <property type="term" value="P:cellular response to oxidative stress"/>
    <property type="evidence" value="ECO:0007669"/>
    <property type="project" value="UniProtKB-ARBA"/>
</dbReference>
<dbReference type="EC" id="1.8.4.11" evidence="2"/>
<evidence type="ECO:0000256" key="2">
    <source>
        <dbReference type="ARBA" id="ARBA00012502"/>
    </source>
</evidence>
<dbReference type="OrthoDB" id="77405at2759"/>
<dbReference type="PANTHER" id="PTHR42799">
    <property type="entry name" value="MITOCHONDRIAL PEPTIDE METHIONINE SULFOXIDE REDUCTASE"/>
    <property type="match status" value="1"/>
</dbReference>
<comment type="catalytic activity">
    <reaction evidence="6">
        <text>L-methionyl-[protein] + [thioredoxin]-disulfide + H2O = L-methionyl-(S)-S-oxide-[protein] + [thioredoxin]-dithiol</text>
        <dbReference type="Rhea" id="RHEA:14217"/>
        <dbReference type="Rhea" id="RHEA-COMP:10698"/>
        <dbReference type="Rhea" id="RHEA-COMP:10700"/>
        <dbReference type="Rhea" id="RHEA-COMP:12313"/>
        <dbReference type="Rhea" id="RHEA-COMP:12315"/>
        <dbReference type="ChEBI" id="CHEBI:15377"/>
        <dbReference type="ChEBI" id="CHEBI:16044"/>
        <dbReference type="ChEBI" id="CHEBI:29950"/>
        <dbReference type="ChEBI" id="CHEBI:44120"/>
        <dbReference type="ChEBI" id="CHEBI:50058"/>
        <dbReference type="EC" id="1.8.4.11"/>
    </reaction>
</comment>
<dbReference type="GO" id="GO:0005737">
    <property type="term" value="C:cytoplasm"/>
    <property type="evidence" value="ECO:0007669"/>
    <property type="project" value="TreeGrafter"/>
</dbReference>
<dbReference type="EMBL" id="CP048986">
    <property type="protein sequence ID" value="QID79134.1"/>
    <property type="molecule type" value="Genomic_DNA"/>
</dbReference>